<protein>
    <recommendedName>
        <fullName evidence="4">Secreted protein</fullName>
    </recommendedName>
</protein>
<reference evidence="2 3" key="1">
    <citation type="submission" date="2020-03" db="EMBL/GenBank/DDBJ databases">
        <authorList>
            <person name="Sun Q."/>
        </authorList>
    </citation>
    <scope>NUCLEOTIDE SEQUENCE [LARGE SCALE GENOMIC DNA]</scope>
    <source>
        <strain evidence="2 3">KACC 21451</strain>
    </source>
</reference>
<dbReference type="EMBL" id="JAAVUM010000010">
    <property type="protein sequence ID" value="NKE06755.1"/>
    <property type="molecule type" value="Genomic_DNA"/>
</dbReference>
<dbReference type="AlphaFoldDB" id="A0A846TRD7"/>
<evidence type="ECO:0000313" key="3">
    <source>
        <dbReference type="Proteomes" id="UP000587942"/>
    </source>
</evidence>
<evidence type="ECO:0000313" key="2">
    <source>
        <dbReference type="EMBL" id="NKE06755.1"/>
    </source>
</evidence>
<gene>
    <name evidence="2" type="ORF">GWK17_14975</name>
</gene>
<dbReference type="RefSeq" id="WP_167833170.1">
    <property type="nucleotide sequence ID" value="NZ_JAAVUM010000010.1"/>
</dbReference>
<organism evidence="2 3">
    <name type="scientific">Mesobacillus selenatarsenatis</name>
    <dbReference type="NCBI Taxonomy" id="388741"/>
    <lineage>
        <taxon>Bacteria</taxon>
        <taxon>Bacillati</taxon>
        <taxon>Bacillota</taxon>
        <taxon>Bacilli</taxon>
        <taxon>Bacillales</taxon>
        <taxon>Bacillaceae</taxon>
        <taxon>Mesobacillus</taxon>
    </lineage>
</organism>
<accession>A0A846TRD7</accession>
<feature type="compositionally biased region" description="Basic and acidic residues" evidence="1">
    <location>
        <begin position="75"/>
        <end position="111"/>
    </location>
</feature>
<feature type="compositionally biased region" description="Basic and acidic residues" evidence="1">
    <location>
        <begin position="36"/>
        <end position="67"/>
    </location>
</feature>
<feature type="compositionally biased region" description="Basic and acidic residues" evidence="1">
    <location>
        <begin position="1"/>
        <end position="20"/>
    </location>
</feature>
<evidence type="ECO:0000256" key="1">
    <source>
        <dbReference type="SAM" id="MobiDB-lite"/>
    </source>
</evidence>
<name>A0A846TRD7_9BACI</name>
<comment type="caution">
    <text evidence="2">The sequence shown here is derived from an EMBL/GenBank/DDBJ whole genome shotgun (WGS) entry which is preliminary data.</text>
</comment>
<dbReference type="Proteomes" id="UP000587942">
    <property type="component" value="Unassembled WGS sequence"/>
</dbReference>
<feature type="region of interest" description="Disordered" evidence="1">
    <location>
        <begin position="1"/>
        <end position="125"/>
    </location>
</feature>
<proteinExistence type="predicted"/>
<evidence type="ECO:0008006" key="4">
    <source>
        <dbReference type="Google" id="ProtNLM"/>
    </source>
</evidence>
<sequence length="352" mass="39473">MKREEEHESGIHHGSLHEDGLTGESRPADGTSQDSHASHQDRNVHDAHAPEQEDHDMQGNRASKQDDGMQGNHAFKQEDHDMQGNHAPKQDDGMHDNHAAKQDHSMHDSHAGHHGHGQLSGEQNAAKVQVEWKSNPEPIESDRETEIFLDIKDASGKAFEAFTTVHEKEMHLLAIKKDLSVFQHLHPDYLGKGRFQIKTTFPQAGRYKLYADFLPEGANQQLATHELVVTGQEANVEIEADQVLRKTVDDLEIELILPAAKVDEPVKLVFELSDQAGDPVTDLEPYLGSAGHVVIVSEDMNEFLHVHPADEKTKGPKVEYMTSFPKEGFFKIWGQFKHKSKLYTVPFVIAVE</sequence>